<dbReference type="OrthoDB" id="9807923at2"/>
<dbReference type="Gene3D" id="3.30.530.20">
    <property type="match status" value="1"/>
</dbReference>
<dbReference type="RefSeq" id="WP_081198758.1">
    <property type="nucleotide sequence ID" value="NZ_FOCZ01000001.1"/>
</dbReference>
<feature type="transmembrane region" description="Helical" evidence="1">
    <location>
        <begin position="6"/>
        <end position="24"/>
    </location>
</feature>
<sequence length="174" mass="20293">MTLLYILAILVVVIVLLLIIALFLPDGYFIEKSAIIKKPCEYVIDKVADFHNYIQWNPWQQKGDKSESNITGLSKRPGHKYSWKGSKRGTGSLTLREIDPHHLHFDLEFVTPVKTIARDNWLFEDWGSDETKVTWQNFGALPYPLGRLKGYMFHKNLNRQFTEGIRNLKKLCER</sequence>
<dbReference type="InterPro" id="IPR023393">
    <property type="entry name" value="START-like_dom_sf"/>
</dbReference>
<organism evidence="2 3">
    <name type="scientific">Niastella yeongjuensis</name>
    <dbReference type="NCBI Taxonomy" id="354355"/>
    <lineage>
        <taxon>Bacteria</taxon>
        <taxon>Pseudomonadati</taxon>
        <taxon>Bacteroidota</taxon>
        <taxon>Chitinophagia</taxon>
        <taxon>Chitinophagales</taxon>
        <taxon>Chitinophagaceae</taxon>
        <taxon>Niastella</taxon>
    </lineage>
</organism>
<keyword evidence="1" id="KW-1133">Transmembrane helix</keyword>
<dbReference type="EMBL" id="LVXG01000012">
    <property type="protein sequence ID" value="OQP50425.1"/>
    <property type="molecule type" value="Genomic_DNA"/>
</dbReference>
<accession>A0A1V9EWY6</accession>
<keyword evidence="3" id="KW-1185">Reference proteome</keyword>
<protein>
    <recommendedName>
        <fullName evidence="4">Polyketide cyclase</fullName>
    </recommendedName>
</protein>
<dbReference type="InterPro" id="IPR019587">
    <property type="entry name" value="Polyketide_cyclase/dehydratase"/>
</dbReference>
<name>A0A1V9EWY6_9BACT</name>
<keyword evidence="1" id="KW-0472">Membrane</keyword>
<evidence type="ECO:0000313" key="3">
    <source>
        <dbReference type="Proteomes" id="UP000192610"/>
    </source>
</evidence>
<dbReference type="Pfam" id="PF10604">
    <property type="entry name" value="Polyketide_cyc2"/>
    <property type="match status" value="1"/>
</dbReference>
<dbReference type="Proteomes" id="UP000192610">
    <property type="component" value="Unassembled WGS sequence"/>
</dbReference>
<gene>
    <name evidence="2" type="ORF">A4H97_00860</name>
</gene>
<proteinExistence type="predicted"/>
<evidence type="ECO:0008006" key="4">
    <source>
        <dbReference type="Google" id="ProtNLM"/>
    </source>
</evidence>
<keyword evidence="1" id="KW-0812">Transmembrane</keyword>
<comment type="caution">
    <text evidence="2">The sequence shown here is derived from an EMBL/GenBank/DDBJ whole genome shotgun (WGS) entry which is preliminary data.</text>
</comment>
<evidence type="ECO:0000256" key="1">
    <source>
        <dbReference type="SAM" id="Phobius"/>
    </source>
</evidence>
<dbReference type="AlphaFoldDB" id="A0A1V9EWY6"/>
<dbReference type="STRING" id="354355.SAMN05660816_00777"/>
<dbReference type="SUPFAM" id="SSF55961">
    <property type="entry name" value="Bet v1-like"/>
    <property type="match status" value="1"/>
</dbReference>
<evidence type="ECO:0000313" key="2">
    <source>
        <dbReference type="EMBL" id="OQP50425.1"/>
    </source>
</evidence>
<reference evidence="3" key="1">
    <citation type="submission" date="2016-04" db="EMBL/GenBank/DDBJ databases">
        <authorList>
            <person name="Chen L."/>
            <person name="Zhuang W."/>
            <person name="Wang G."/>
        </authorList>
    </citation>
    <scope>NUCLEOTIDE SEQUENCE [LARGE SCALE GENOMIC DNA]</scope>
    <source>
        <strain evidence="3">17621</strain>
    </source>
</reference>